<comment type="caution">
    <text evidence="2">The sequence shown here is derived from an EMBL/GenBank/DDBJ whole genome shotgun (WGS) entry which is preliminary data.</text>
</comment>
<feature type="region of interest" description="Disordered" evidence="1">
    <location>
        <begin position="164"/>
        <end position="196"/>
    </location>
</feature>
<dbReference type="EMBL" id="JAINUG010000060">
    <property type="protein sequence ID" value="KAJ8402983.1"/>
    <property type="molecule type" value="Genomic_DNA"/>
</dbReference>
<dbReference type="AlphaFoldDB" id="A0AAD7SI59"/>
<dbReference type="Proteomes" id="UP001221898">
    <property type="component" value="Unassembled WGS sequence"/>
</dbReference>
<proteinExistence type="predicted"/>
<reference evidence="2" key="1">
    <citation type="journal article" date="2023" name="Science">
        <title>Genome structures resolve the early diversification of teleost fishes.</title>
        <authorList>
            <person name="Parey E."/>
            <person name="Louis A."/>
            <person name="Montfort J."/>
            <person name="Bouchez O."/>
            <person name="Roques C."/>
            <person name="Iampietro C."/>
            <person name="Lluch J."/>
            <person name="Castinel A."/>
            <person name="Donnadieu C."/>
            <person name="Desvignes T."/>
            <person name="Floi Bucao C."/>
            <person name="Jouanno E."/>
            <person name="Wen M."/>
            <person name="Mejri S."/>
            <person name="Dirks R."/>
            <person name="Jansen H."/>
            <person name="Henkel C."/>
            <person name="Chen W.J."/>
            <person name="Zahm M."/>
            <person name="Cabau C."/>
            <person name="Klopp C."/>
            <person name="Thompson A.W."/>
            <person name="Robinson-Rechavi M."/>
            <person name="Braasch I."/>
            <person name="Lecointre G."/>
            <person name="Bobe J."/>
            <person name="Postlethwait J.H."/>
            <person name="Berthelot C."/>
            <person name="Roest Crollius H."/>
            <person name="Guiguen Y."/>
        </authorList>
    </citation>
    <scope>NUCLEOTIDE SEQUENCE</scope>
    <source>
        <strain evidence="2">NC1722</strain>
    </source>
</reference>
<gene>
    <name evidence="2" type="ORF">AAFF_G00358990</name>
</gene>
<organism evidence="2 3">
    <name type="scientific">Aldrovandia affinis</name>
    <dbReference type="NCBI Taxonomy" id="143900"/>
    <lineage>
        <taxon>Eukaryota</taxon>
        <taxon>Metazoa</taxon>
        <taxon>Chordata</taxon>
        <taxon>Craniata</taxon>
        <taxon>Vertebrata</taxon>
        <taxon>Euteleostomi</taxon>
        <taxon>Actinopterygii</taxon>
        <taxon>Neopterygii</taxon>
        <taxon>Teleostei</taxon>
        <taxon>Notacanthiformes</taxon>
        <taxon>Halosauridae</taxon>
        <taxon>Aldrovandia</taxon>
    </lineage>
</organism>
<sequence>MEGTGGRAEIACCQEPALTLQDGQGPACRAGCRSGGLGRPDIPRSHTLRPGCFALQVIKVGSQGWSRFQPDPAVTVPRAAVSGFRQEPPGASTSLCHFSPLPSSARNTQNKLLSRDLTSLPGLATPPRGALCRSRRDGLVGPCCCFHDNREMPEFPALKEIELTTRAPSRSPPPRQPGNQGLVETLHSTEANCSSG</sequence>
<feature type="compositionally biased region" description="Polar residues" evidence="1">
    <location>
        <begin position="186"/>
        <end position="196"/>
    </location>
</feature>
<name>A0AAD7SI59_9TELE</name>
<protein>
    <submittedName>
        <fullName evidence="2">Uncharacterized protein</fullName>
    </submittedName>
</protein>
<keyword evidence="3" id="KW-1185">Reference proteome</keyword>
<accession>A0AAD7SI59</accession>
<evidence type="ECO:0000313" key="3">
    <source>
        <dbReference type="Proteomes" id="UP001221898"/>
    </source>
</evidence>
<evidence type="ECO:0000313" key="2">
    <source>
        <dbReference type="EMBL" id="KAJ8402983.1"/>
    </source>
</evidence>
<evidence type="ECO:0000256" key="1">
    <source>
        <dbReference type="SAM" id="MobiDB-lite"/>
    </source>
</evidence>